<evidence type="ECO:0000256" key="11">
    <source>
        <dbReference type="ARBA" id="ARBA00078564"/>
    </source>
</evidence>
<dbReference type="SUPFAM" id="SSF53448">
    <property type="entry name" value="Nucleotide-diphospho-sugar transferases"/>
    <property type="match status" value="1"/>
</dbReference>
<evidence type="ECO:0000256" key="8">
    <source>
        <dbReference type="ARBA" id="ARBA00053004"/>
    </source>
</evidence>
<dbReference type="InterPro" id="IPR029044">
    <property type="entry name" value="Nucleotide-diphossugar_trans"/>
</dbReference>
<keyword evidence="5" id="KW-0460">Magnesium</keyword>
<dbReference type="EC" id="2.4.1.336" evidence="9"/>
<feature type="transmembrane region" description="Helical" evidence="12">
    <location>
        <begin position="122"/>
        <end position="147"/>
    </location>
</feature>
<evidence type="ECO:0000256" key="10">
    <source>
        <dbReference type="ARBA" id="ARBA00068721"/>
    </source>
</evidence>
<feature type="transmembrane region" description="Helical" evidence="12">
    <location>
        <begin position="591"/>
        <end position="613"/>
    </location>
</feature>
<dbReference type="Gene3D" id="3.90.550.10">
    <property type="entry name" value="Spore Coat Polysaccharide Biosynthesis Protein SpsA, Chain A"/>
    <property type="match status" value="1"/>
</dbReference>
<feature type="transmembrane region" description="Helical" evidence="12">
    <location>
        <begin position="94"/>
        <end position="116"/>
    </location>
</feature>
<dbReference type="RefSeq" id="WP_069206657.1">
    <property type="nucleotide sequence ID" value="NZ_CP014168.1"/>
</dbReference>
<evidence type="ECO:0000256" key="2">
    <source>
        <dbReference type="ARBA" id="ARBA00022676"/>
    </source>
</evidence>
<accession>A0A1B3ZFD4</accession>
<sequence length="638" mass="70237">MSITREILDPGLVFLAAMSVSTVILMVMTIHRPFVVKIDLQREPAELALSMVLCGVVASVATGVIAGSVLVTGVATLVTLALRFGLPRLTMAGAQQLAMLPLGWIVGTAWTLRLLAEGHMPTWMMVLAAIASAFSAVWLLVSFAVALSRQALMTHREWQRPVEPADPLHPRRAPKVSIHLPCYAEPPEVVIATIDALAALDYPDYEILVIDNNTKDPTLWMPVQDYCAKLNAGRSDNRFQFFHVAPLDGAKAGALNYLMKGGFVSPDAELIAVIDADYFSTPDFLSRLAAFFESPKIGYVQTPHDYREHEESAYLTACYWEYMPNNKIEMAGLSEYNSAITIGTMCIIRKQALVDAGLWAEWCLTEDSEVSVRIRALGYDGIYLRETFGRGLIPETFEDYKKQRFRWIAGPVQQLVRHWRLYLPIRWGGSPKINWWSKLLELQRGVEPLLGAFGTVFGFGSAVVSVTLIALGDVPTLNLPTPFWVAAWLALVGTLASTWFRYRLSDCHSIRDMVLGEIARSSLTWIQMLGGIAGLSPRPLGWRRTPKFQGKAAGMRALKETLPETLIGLAHIVLIIAALTLRKSENDDVGLLVAMAAAASGIRFLCAPVMAWLSEKRLASLTADEPGEQDAVASLRAA</sequence>
<feature type="transmembrane region" description="Helical" evidence="12">
    <location>
        <begin position="483"/>
        <end position="502"/>
    </location>
</feature>
<evidence type="ECO:0000256" key="12">
    <source>
        <dbReference type="SAM" id="Phobius"/>
    </source>
</evidence>
<reference evidence="13 14" key="1">
    <citation type="submission" date="2016-01" db="EMBL/GenBank/DDBJ databases">
        <title>Complete genome and mega plasmid sequence of Sphingomonas panacis DCY99 elicits systemic resistance in rice to Xanthomonas oryzae.</title>
        <authorList>
            <person name="Kim Y.J."/>
            <person name="Yang D.C."/>
            <person name="Sing P."/>
        </authorList>
    </citation>
    <scope>NUCLEOTIDE SEQUENCE [LARGE SCALE GENOMIC DNA]</scope>
    <source>
        <strain evidence="13 14">DCY99</strain>
    </source>
</reference>
<dbReference type="PANTHER" id="PTHR43867">
    <property type="entry name" value="CELLULOSE SYNTHASE CATALYTIC SUBUNIT A [UDP-FORMING]"/>
    <property type="match status" value="1"/>
</dbReference>
<evidence type="ECO:0000313" key="14">
    <source>
        <dbReference type="Proteomes" id="UP000094256"/>
    </source>
</evidence>
<feature type="transmembrane region" description="Helical" evidence="12">
    <location>
        <begin position="12"/>
        <end position="30"/>
    </location>
</feature>
<proteinExistence type="predicted"/>
<dbReference type="EMBL" id="CP014168">
    <property type="protein sequence ID" value="AOH86142.1"/>
    <property type="molecule type" value="Genomic_DNA"/>
</dbReference>
<evidence type="ECO:0000256" key="9">
    <source>
        <dbReference type="ARBA" id="ARBA00066964"/>
    </source>
</evidence>
<evidence type="ECO:0000313" key="13">
    <source>
        <dbReference type="EMBL" id="AOH86142.1"/>
    </source>
</evidence>
<dbReference type="InterPro" id="IPR050321">
    <property type="entry name" value="Glycosyltr_2/OpgH_subfam"/>
</dbReference>
<dbReference type="Pfam" id="PF13641">
    <property type="entry name" value="Glyco_tranf_2_3"/>
    <property type="match status" value="1"/>
</dbReference>
<feature type="transmembrane region" description="Helical" evidence="12">
    <location>
        <begin position="449"/>
        <end position="471"/>
    </location>
</feature>
<keyword evidence="4 12" id="KW-0812">Transmembrane</keyword>
<dbReference type="GO" id="GO:0016758">
    <property type="term" value="F:hexosyltransferase activity"/>
    <property type="evidence" value="ECO:0007669"/>
    <property type="project" value="TreeGrafter"/>
</dbReference>
<dbReference type="GO" id="GO:0005886">
    <property type="term" value="C:plasma membrane"/>
    <property type="evidence" value="ECO:0007669"/>
    <property type="project" value="TreeGrafter"/>
</dbReference>
<keyword evidence="7 12" id="KW-0472">Membrane</keyword>
<evidence type="ECO:0000256" key="1">
    <source>
        <dbReference type="ARBA" id="ARBA00004141"/>
    </source>
</evidence>
<evidence type="ECO:0000256" key="5">
    <source>
        <dbReference type="ARBA" id="ARBA00022842"/>
    </source>
</evidence>
<evidence type="ECO:0000256" key="4">
    <source>
        <dbReference type="ARBA" id="ARBA00022692"/>
    </source>
</evidence>
<keyword evidence="3" id="KW-0808">Transferase</keyword>
<dbReference type="STRING" id="1560345.AWL63_21450"/>
<keyword evidence="6 12" id="KW-1133">Transmembrane helix</keyword>
<dbReference type="PANTHER" id="PTHR43867:SF4">
    <property type="entry name" value="BETA-(1-3)-GLUCOSYL TRANSFERASE"/>
    <property type="match status" value="1"/>
</dbReference>
<gene>
    <name evidence="13" type="ORF">AWL63_21450</name>
</gene>
<evidence type="ECO:0000256" key="6">
    <source>
        <dbReference type="ARBA" id="ARBA00022989"/>
    </source>
</evidence>
<comment type="catalytic activity">
    <reaction evidence="8">
        <text>a 1,2-diacyl-sn-glycerol + UDP-alpha-D-glucose = a 1,2-diacyl-3-O-(beta-D-glucopyranosyl)-sn-glycerol + UDP + H(+)</text>
        <dbReference type="Rhea" id="RHEA:17285"/>
        <dbReference type="ChEBI" id="CHEBI:15378"/>
        <dbReference type="ChEBI" id="CHEBI:17815"/>
        <dbReference type="ChEBI" id="CHEBI:58223"/>
        <dbReference type="ChEBI" id="CHEBI:58885"/>
        <dbReference type="ChEBI" id="CHEBI:75799"/>
        <dbReference type="EC" id="2.4.1.336"/>
    </reaction>
</comment>
<dbReference type="KEGG" id="span:AWL63_21450"/>
<organism evidence="13 14">
    <name type="scientific">Sphingomonas panacis</name>
    <dbReference type="NCBI Taxonomy" id="1560345"/>
    <lineage>
        <taxon>Bacteria</taxon>
        <taxon>Pseudomonadati</taxon>
        <taxon>Pseudomonadota</taxon>
        <taxon>Alphaproteobacteria</taxon>
        <taxon>Sphingomonadales</taxon>
        <taxon>Sphingomonadaceae</taxon>
        <taxon>Sphingomonas</taxon>
    </lineage>
</organism>
<keyword evidence="14" id="KW-1185">Reference proteome</keyword>
<dbReference type="OrthoDB" id="9806824at2"/>
<dbReference type="Proteomes" id="UP000094256">
    <property type="component" value="Chromosome"/>
</dbReference>
<evidence type="ECO:0000256" key="7">
    <source>
        <dbReference type="ARBA" id="ARBA00023136"/>
    </source>
</evidence>
<feature type="transmembrane region" description="Helical" evidence="12">
    <location>
        <begin position="50"/>
        <end position="82"/>
    </location>
</feature>
<keyword evidence="2" id="KW-0328">Glycosyltransferase</keyword>
<evidence type="ECO:0000256" key="3">
    <source>
        <dbReference type="ARBA" id="ARBA00022679"/>
    </source>
</evidence>
<dbReference type="FunFam" id="3.90.550.10:FF:000164">
    <property type="entry name" value="Beta-(1-3)-glucosyl transferase"/>
    <property type="match status" value="1"/>
</dbReference>
<dbReference type="AlphaFoldDB" id="A0A1B3ZFD4"/>
<feature type="transmembrane region" description="Helical" evidence="12">
    <location>
        <begin position="561"/>
        <end position="579"/>
    </location>
</feature>
<comment type="subcellular location">
    <subcellularLocation>
        <location evidence="1">Membrane</location>
        <topology evidence="1">Multi-pass membrane protein</topology>
    </subcellularLocation>
</comment>
<protein>
    <recommendedName>
        <fullName evidence="10">Beta-monoglucosyldiacylglycerol synthase</fullName>
        <ecNumber evidence="9">2.4.1.336</ecNumber>
    </recommendedName>
    <alternativeName>
        <fullName evidence="11">UDP-glucose:1,2-diacylglycerol 3-beta-D-glucosyltransferase</fullName>
    </alternativeName>
</protein>
<name>A0A1B3ZFD4_9SPHN</name>